<feature type="transmembrane region" description="Helical" evidence="1">
    <location>
        <begin position="142"/>
        <end position="164"/>
    </location>
</feature>
<evidence type="ECO:0000313" key="2">
    <source>
        <dbReference type="EMBL" id="SPZ92687.1"/>
    </source>
</evidence>
<keyword evidence="1" id="KW-0472">Membrane</keyword>
<reference evidence="2 3" key="1">
    <citation type="submission" date="2018-06" db="EMBL/GenBank/DDBJ databases">
        <authorList>
            <consortium name="Pathogen Informatics"/>
            <person name="Doyle S."/>
        </authorList>
    </citation>
    <scope>NUCLEOTIDE SEQUENCE [LARGE SCALE GENOMIC DNA]</scope>
    <source>
        <strain evidence="2 3">NCTC11343</strain>
    </source>
</reference>
<dbReference type="EMBL" id="UAUU01000011">
    <property type="protein sequence ID" value="SPZ92687.1"/>
    <property type="molecule type" value="Genomic_DNA"/>
</dbReference>
<proteinExistence type="predicted"/>
<keyword evidence="1" id="KW-0812">Transmembrane</keyword>
<sequence>MQAASLGYHLCVFKLAGLKGGMMKTRLYQIVSYGGLLSLLISCKIYENKKYQKQQETDTRRQYTEQLQRLYSDHQDTLSRLWYFWTDSAFRFSPDSGLSARSGGLVWHESAKRVRKQVLELTEKSKQENQKQINIEKRGRQLLAVQQVWIIGFALLLFLLWRWYRSRLLP</sequence>
<name>A0A2X2JEB6_SPHMU</name>
<feature type="transmembrane region" description="Helical" evidence="1">
    <location>
        <begin position="27"/>
        <end position="46"/>
    </location>
</feature>
<evidence type="ECO:0000256" key="1">
    <source>
        <dbReference type="SAM" id="Phobius"/>
    </source>
</evidence>
<evidence type="ECO:0000313" key="3">
    <source>
        <dbReference type="Proteomes" id="UP000251241"/>
    </source>
</evidence>
<dbReference type="Proteomes" id="UP000251241">
    <property type="component" value="Unassembled WGS sequence"/>
</dbReference>
<protein>
    <submittedName>
        <fullName evidence="2">Uncharacterized protein</fullName>
    </submittedName>
</protein>
<dbReference type="AlphaFoldDB" id="A0A2X2JEB6"/>
<gene>
    <name evidence="2" type="ORF">NCTC11343_04676</name>
</gene>
<keyword evidence="1" id="KW-1133">Transmembrane helix</keyword>
<organism evidence="2 3">
    <name type="scientific">Sphingobacterium multivorum</name>
    <dbReference type="NCBI Taxonomy" id="28454"/>
    <lineage>
        <taxon>Bacteria</taxon>
        <taxon>Pseudomonadati</taxon>
        <taxon>Bacteroidota</taxon>
        <taxon>Sphingobacteriia</taxon>
        <taxon>Sphingobacteriales</taxon>
        <taxon>Sphingobacteriaceae</taxon>
        <taxon>Sphingobacterium</taxon>
    </lineage>
</organism>
<accession>A0A2X2JEB6</accession>